<accession>A0AAP2DBY2</accession>
<evidence type="ECO:0000313" key="1">
    <source>
        <dbReference type="EMBL" id="MBT1688607.1"/>
    </source>
</evidence>
<reference evidence="1 2" key="1">
    <citation type="submission" date="2021-05" db="EMBL/GenBank/DDBJ databases">
        <title>A Polyphasic approach of four new species of the genus Ohtaekwangia: Ohtaekwangia histidinii sp. nov., Ohtaekwangia cretensis sp. nov., Ohtaekwangia indiensis sp. nov., Ohtaekwangia reichenbachii sp. nov. from diverse environment.</title>
        <authorList>
            <person name="Octaviana S."/>
        </authorList>
    </citation>
    <scope>NUCLEOTIDE SEQUENCE [LARGE SCALE GENOMIC DNA]</scope>
    <source>
        <strain evidence="1 2">PWU37</strain>
    </source>
</reference>
<dbReference type="EMBL" id="JAHESC010000028">
    <property type="protein sequence ID" value="MBT1688607.1"/>
    <property type="molecule type" value="Genomic_DNA"/>
</dbReference>
<protein>
    <submittedName>
        <fullName evidence="1">Uncharacterized protein</fullName>
    </submittedName>
</protein>
<keyword evidence="2" id="KW-1185">Reference proteome</keyword>
<dbReference type="Proteomes" id="UP001319180">
    <property type="component" value="Unassembled WGS sequence"/>
</dbReference>
<evidence type="ECO:0000313" key="2">
    <source>
        <dbReference type="Proteomes" id="UP001319180"/>
    </source>
</evidence>
<dbReference type="AlphaFoldDB" id="A0AAP2DBY2"/>
<sequence>MKEEQVHVLVGCADARDLSQLQLDVIERVTAEYAGQGINVELHTVRAAGSFVSPDIVMDIKRIFEEAQRRADLRVPIRYFVHIQTHGHLTEDSNDHYISHVHELKIVDGSPLNCGMLGASSVGVEIEQMLVEERPTVEIRGQALVIDSDTKIKRLLKEFYAYDGYLAGDWISSIDLLRTHPRHQRTILEKAISTDPELKMLNIEITCGILDYAIHSLIRVDGGEPAVPFWDTVQTEIRKHAQNDRAAKESLINQNRKQKPLAGLLCMSDPRMASRSEAANYYMRLRNIEHTGEYIPNTVFNMTGTSFDIPHTPFGPYVIAGFFFAVKALGLKDQMVMGGTEAQTERIMQKIQNDPIMSLIVRKFEVNLIPISLDALVKERA</sequence>
<dbReference type="RefSeq" id="WP_254091831.1">
    <property type="nucleotide sequence ID" value="NZ_JAHESC010000028.1"/>
</dbReference>
<proteinExistence type="predicted"/>
<organism evidence="1 2">
    <name type="scientific">Dawidia soli</name>
    <dbReference type="NCBI Taxonomy" id="2782352"/>
    <lineage>
        <taxon>Bacteria</taxon>
        <taxon>Pseudomonadati</taxon>
        <taxon>Bacteroidota</taxon>
        <taxon>Cytophagia</taxon>
        <taxon>Cytophagales</taxon>
        <taxon>Chryseotaleaceae</taxon>
        <taxon>Dawidia</taxon>
    </lineage>
</organism>
<name>A0AAP2DBY2_9BACT</name>
<gene>
    <name evidence="1" type="ORF">KK078_18700</name>
</gene>
<comment type="caution">
    <text evidence="1">The sequence shown here is derived from an EMBL/GenBank/DDBJ whole genome shotgun (WGS) entry which is preliminary data.</text>
</comment>